<reference evidence="1 2" key="1">
    <citation type="submission" date="2024-09" db="EMBL/GenBank/DDBJ databases">
        <title>Chromosome-scale assembly of Riccia fluitans.</title>
        <authorList>
            <person name="Paukszto L."/>
            <person name="Sawicki J."/>
            <person name="Karawczyk K."/>
            <person name="Piernik-Szablinska J."/>
            <person name="Szczecinska M."/>
            <person name="Mazdziarz M."/>
        </authorList>
    </citation>
    <scope>NUCLEOTIDE SEQUENCE [LARGE SCALE GENOMIC DNA]</scope>
    <source>
        <strain evidence="1">Rf_01</strain>
        <tissue evidence="1">Aerial parts of the thallus</tissue>
    </source>
</reference>
<evidence type="ECO:0000313" key="1">
    <source>
        <dbReference type="EMBL" id="KAL2643825.1"/>
    </source>
</evidence>
<accession>A0ABD1Z7Z1</accession>
<comment type="caution">
    <text evidence="1">The sequence shown here is derived from an EMBL/GenBank/DDBJ whole genome shotgun (WGS) entry which is preliminary data.</text>
</comment>
<sequence length="92" mass="10256">MGKIIEKLILEANLDELRELRKDFAEGGALATTAEDILLGYLGNLRQDLHELKIVSQNIAITIFSKIDDIVNHLKGVVAVGQESYNNETYVE</sequence>
<protein>
    <submittedName>
        <fullName evidence="1">Uncharacterized protein</fullName>
    </submittedName>
</protein>
<dbReference type="AlphaFoldDB" id="A0ABD1Z7Z1"/>
<evidence type="ECO:0000313" key="2">
    <source>
        <dbReference type="Proteomes" id="UP001605036"/>
    </source>
</evidence>
<name>A0ABD1Z7Z1_9MARC</name>
<keyword evidence="2" id="KW-1185">Reference proteome</keyword>
<dbReference type="EMBL" id="JBHFFA010000002">
    <property type="protein sequence ID" value="KAL2643825.1"/>
    <property type="molecule type" value="Genomic_DNA"/>
</dbReference>
<gene>
    <name evidence="1" type="ORF">R1flu_011412</name>
</gene>
<dbReference type="Proteomes" id="UP001605036">
    <property type="component" value="Unassembled WGS sequence"/>
</dbReference>
<proteinExistence type="predicted"/>
<organism evidence="1 2">
    <name type="scientific">Riccia fluitans</name>
    <dbReference type="NCBI Taxonomy" id="41844"/>
    <lineage>
        <taxon>Eukaryota</taxon>
        <taxon>Viridiplantae</taxon>
        <taxon>Streptophyta</taxon>
        <taxon>Embryophyta</taxon>
        <taxon>Marchantiophyta</taxon>
        <taxon>Marchantiopsida</taxon>
        <taxon>Marchantiidae</taxon>
        <taxon>Marchantiales</taxon>
        <taxon>Ricciaceae</taxon>
        <taxon>Riccia</taxon>
    </lineage>
</organism>